<name>A0ABQ9GZW4_9NEOP</name>
<evidence type="ECO:0000313" key="2">
    <source>
        <dbReference type="EMBL" id="KAJ8877578.1"/>
    </source>
</evidence>
<proteinExistence type="predicted"/>
<sequence>MEQRRRTRAGKTGDPREYPANSAIVRHYSHVRKSGSDPVGNRTRLAYVEGEEETAPHQSDRHDSPDTMKCKKQQMNSKVTVTDEMAGAAVAERLAGSPPFKANRAQSPAGPLPDFRTWESYRTMTLVGGFPRDLPFPPSPSLRRCSILTSITLICSQDFDAVLLTDSKYDERAGGLPRRGAPGRGPASLRLQVGHPTPELWRPLAQSSPFTVTADNQCAFDIGIFVHKTVESSLQNKIDIQHVYTEVTFAIGSQFIKHALDDSEQIADLQGNK</sequence>
<accession>A0ABQ9GZW4</accession>
<evidence type="ECO:0000313" key="3">
    <source>
        <dbReference type="Proteomes" id="UP001159363"/>
    </source>
</evidence>
<protein>
    <submittedName>
        <fullName evidence="2">Uncharacterized protein</fullName>
    </submittedName>
</protein>
<organism evidence="2 3">
    <name type="scientific">Dryococelus australis</name>
    <dbReference type="NCBI Taxonomy" id="614101"/>
    <lineage>
        <taxon>Eukaryota</taxon>
        <taxon>Metazoa</taxon>
        <taxon>Ecdysozoa</taxon>
        <taxon>Arthropoda</taxon>
        <taxon>Hexapoda</taxon>
        <taxon>Insecta</taxon>
        <taxon>Pterygota</taxon>
        <taxon>Neoptera</taxon>
        <taxon>Polyneoptera</taxon>
        <taxon>Phasmatodea</taxon>
        <taxon>Verophasmatodea</taxon>
        <taxon>Anareolatae</taxon>
        <taxon>Phasmatidae</taxon>
        <taxon>Eurycanthinae</taxon>
        <taxon>Dryococelus</taxon>
    </lineage>
</organism>
<feature type="compositionally biased region" description="Basic and acidic residues" evidence="1">
    <location>
        <begin position="54"/>
        <end position="68"/>
    </location>
</feature>
<comment type="caution">
    <text evidence="2">The sequence shown here is derived from an EMBL/GenBank/DDBJ whole genome shotgun (WGS) entry which is preliminary data.</text>
</comment>
<evidence type="ECO:0000256" key="1">
    <source>
        <dbReference type="SAM" id="MobiDB-lite"/>
    </source>
</evidence>
<feature type="region of interest" description="Disordered" evidence="1">
    <location>
        <begin position="46"/>
        <end position="68"/>
    </location>
</feature>
<gene>
    <name evidence="2" type="ORF">PR048_022033</name>
</gene>
<dbReference type="Proteomes" id="UP001159363">
    <property type="component" value="Chromosome 7"/>
</dbReference>
<feature type="region of interest" description="Disordered" evidence="1">
    <location>
        <begin position="1"/>
        <end position="23"/>
    </location>
</feature>
<dbReference type="EMBL" id="JARBHB010000008">
    <property type="protein sequence ID" value="KAJ8877578.1"/>
    <property type="molecule type" value="Genomic_DNA"/>
</dbReference>
<keyword evidence="3" id="KW-1185">Reference proteome</keyword>
<reference evidence="2 3" key="1">
    <citation type="submission" date="2023-02" db="EMBL/GenBank/DDBJ databases">
        <title>LHISI_Scaffold_Assembly.</title>
        <authorList>
            <person name="Stuart O.P."/>
            <person name="Cleave R."/>
            <person name="Magrath M.J.L."/>
            <person name="Mikheyev A.S."/>
        </authorList>
    </citation>
    <scope>NUCLEOTIDE SEQUENCE [LARGE SCALE GENOMIC DNA]</scope>
    <source>
        <strain evidence="2">Daus_M_001</strain>
        <tissue evidence="2">Leg muscle</tissue>
    </source>
</reference>